<reference evidence="6" key="1">
    <citation type="journal article" date="2024" name="IScience">
        <title>Strigolactones Initiate the Formation of Haustorium-like Structures in Castilleja.</title>
        <authorList>
            <person name="Buerger M."/>
            <person name="Peterson D."/>
            <person name="Chory J."/>
        </authorList>
    </citation>
    <scope>NUCLEOTIDE SEQUENCE [LARGE SCALE GENOMIC DNA]</scope>
</reference>
<evidence type="ECO:0000256" key="3">
    <source>
        <dbReference type="ARBA" id="ARBA00022801"/>
    </source>
</evidence>
<dbReference type="Pfam" id="PF00657">
    <property type="entry name" value="Lipase_GDSL"/>
    <property type="match status" value="1"/>
</dbReference>
<keyword evidence="4" id="KW-0325">Glycoprotein</keyword>
<dbReference type="PANTHER" id="PTHR22835">
    <property type="entry name" value="ZINC FINGER FYVE DOMAIN CONTAINING PROTEIN"/>
    <property type="match status" value="1"/>
</dbReference>
<evidence type="ECO:0000256" key="4">
    <source>
        <dbReference type="ARBA" id="ARBA00023180"/>
    </source>
</evidence>
<dbReference type="EMBL" id="JAVIJP010000013">
    <property type="protein sequence ID" value="KAL3646214.1"/>
    <property type="molecule type" value="Genomic_DNA"/>
</dbReference>
<dbReference type="InterPro" id="IPR001087">
    <property type="entry name" value="GDSL"/>
</dbReference>
<keyword evidence="6" id="KW-1185">Reference proteome</keyword>
<protein>
    <submittedName>
        <fullName evidence="5">Uncharacterized protein</fullName>
    </submittedName>
</protein>
<dbReference type="CDD" id="cd01837">
    <property type="entry name" value="SGNH_plant_lipase_like"/>
    <property type="match status" value="1"/>
</dbReference>
<dbReference type="AlphaFoldDB" id="A0ABD3DWC9"/>
<proteinExistence type="inferred from homology"/>
<evidence type="ECO:0000256" key="2">
    <source>
        <dbReference type="ARBA" id="ARBA00022729"/>
    </source>
</evidence>
<sequence length="391" mass="43554">MTTISSIYLTPQIRLIIITISSILLILSSSSNSVYAKPNHSHTFMTIYAFGNSYTDTGNTWSKTGPSGFTFVSNPPYGSTFFHHPTNRYSDGRLVIDFVAQALSLPFLAPYLDRKANKSSGINFAVAGSTAIAHSFFVKHNMRINITPQSLRTELAWFDKYLLEGEGCKDSSTTPRECGAVFRKALVWVGEMASNDYAYSYGSFVPTKTIQKLAINSFVDFLQALLRKGAKYVVVQGLPPIGCLTLSLYVARPDDRDNTRCVASANKQSEVHNTALKTQLNLLRKQYPKFIIIYADYYNAYLNVIKNARKYKFKELFKACCGYGGGAYNYDYLNVCGSPSSRSCVGPSRFVNWDGAHLTEAMYKAISDGIVNGSFSQPPFRSFWIDKHQSG</sequence>
<keyword evidence="2" id="KW-0732">Signal</keyword>
<dbReference type="GO" id="GO:0016787">
    <property type="term" value="F:hydrolase activity"/>
    <property type="evidence" value="ECO:0007669"/>
    <property type="project" value="UniProtKB-KW"/>
</dbReference>
<comment type="similarity">
    <text evidence="1">Belongs to the 'GDSL' lipolytic enzyme family.</text>
</comment>
<keyword evidence="3" id="KW-0378">Hydrolase</keyword>
<accession>A0ABD3DWC9</accession>
<evidence type="ECO:0000313" key="6">
    <source>
        <dbReference type="Proteomes" id="UP001632038"/>
    </source>
</evidence>
<comment type="caution">
    <text evidence="5">The sequence shown here is derived from an EMBL/GenBank/DDBJ whole genome shotgun (WGS) entry which is preliminary data.</text>
</comment>
<dbReference type="SUPFAM" id="SSF52266">
    <property type="entry name" value="SGNH hydrolase"/>
    <property type="match status" value="1"/>
</dbReference>
<dbReference type="Gene3D" id="3.40.50.1110">
    <property type="entry name" value="SGNH hydrolase"/>
    <property type="match status" value="1"/>
</dbReference>
<gene>
    <name evidence="5" type="ORF">CASFOL_011394</name>
</gene>
<dbReference type="PANTHER" id="PTHR22835:SF557">
    <property type="entry name" value="LIPASE_HYDROLASE FAMILY PROTEIN, PUTATIVE, EXPRESSED-RELATED"/>
    <property type="match status" value="1"/>
</dbReference>
<dbReference type="InterPro" id="IPR036514">
    <property type="entry name" value="SGNH_hydro_sf"/>
</dbReference>
<evidence type="ECO:0000256" key="1">
    <source>
        <dbReference type="ARBA" id="ARBA00008668"/>
    </source>
</evidence>
<dbReference type="Proteomes" id="UP001632038">
    <property type="component" value="Unassembled WGS sequence"/>
</dbReference>
<organism evidence="5 6">
    <name type="scientific">Castilleja foliolosa</name>
    <dbReference type="NCBI Taxonomy" id="1961234"/>
    <lineage>
        <taxon>Eukaryota</taxon>
        <taxon>Viridiplantae</taxon>
        <taxon>Streptophyta</taxon>
        <taxon>Embryophyta</taxon>
        <taxon>Tracheophyta</taxon>
        <taxon>Spermatophyta</taxon>
        <taxon>Magnoliopsida</taxon>
        <taxon>eudicotyledons</taxon>
        <taxon>Gunneridae</taxon>
        <taxon>Pentapetalae</taxon>
        <taxon>asterids</taxon>
        <taxon>lamiids</taxon>
        <taxon>Lamiales</taxon>
        <taxon>Orobanchaceae</taxon>
        <taxon>Pedicularideae</taxon>
        <taxon>Castillejinae</taxon>
        <taxon>Castilleja</taxon>
    </lineage>
</organism>
<dbReference type="InterPro" id="IPR035669">
    <property type="entry name" value="SGNH_plant_lipase-like"/>
</dbReference>
<evidence type="ECO:0000313" key="5">
    <source>
        <dbReference type="EMBL" id="KAL3646214.1"/>
    </source>
</evidence>
<name>A0ABD3DWC9_9LAMI</name>